<dbReference type="Pfam" id="PF13206">
    <property type="entry name" value="VSG_B"/>
    <property type="match status" value="1"/>
</dbReference>
<evidence type="ECO:0000256" key="9">
    <source>
        <dbReference type="SAM" id="MobiDB-lite"/>
    </source>
</evidence>
<evidence type="ECO:0000256" key="7">
    <source>
        <dbReference type="ARBA" id="ARBA00023180"/>
    </source>
</evidence>
<name>A0A0C4K120_TRYEV</name>
<proteinExistence type="evidence at transcript level"/>
<evidence type="ECO:0000256" key="3">
    <source>
        <dbReference type="ARBA" id="ARBA00022475"/>
    </source>
</evidence>
<evidence type="ECO:0000256" key="10">
    <source>
        <dbReference type="SAM" id="SignalP"/>
    </source>
</evidence>
<sequence>MIKTITTLALLVIGSASAAPPTGGDNTATMALICPALQLADGDMSTAADNPPKLPEVTDLYTLNMTLAPDEWQTKFTQPDGPKNFKAAEIPPGEKSPDWQAKWQTWTKAALEIKNSDSKANVLKRYNLQTASPTQLAGLRATVAAYVDAIFELSESANGNQTERLSDDEVRTKVRKAVYGGKTSYGNSMGGKDMHGGTAAGRQAVCDETAGTHNPIKTIATIVACICGTKDGKTNKHPCGPKTGGNVEWEAGNMPQAAMWPLIRQVCPVKAANKLTAGRIENALNSAVQAIYAENNDLYIGKYDGAGCDGSNNGACIKYQGQATAGVPKLTSAEWIGELEAAAAELRRRETGDTATIQKATQIEQLKALTEAATGHVHAIITPTTPPGGSHPTKATSDTTVETRETCNKHHGKNATCPTDKCTYGEKENKCNPKLEGSENTKTGTGDRAADKKEERCAGKPEKECRDGCKWEGESCEDSSLFVNKTLALTAGVFVSSVKF</sequence>
<feature type="domain" description="Trypanosome variant surface glycoprotein B-type N-terminal" evidence="12">
    <location>
        <begin position="9"/>
        <end position="364"/>
    </location>
</feature>
<evidence type="ECO:0000259" key="11">
    <source>
        <dbReference type="Pfam" id="PF10659"/>
    </source>
</evidence>
<evidence type="ECO:0000256" key="2">
    <source>
        <dbReference type="ARBA" id="ARBA00004609"/>
    </source>
</evidence>
<accession>A0A0C4K120</accession>
<dbReference type="VEuPathDB" id="TriTrypDB:TevSTIB805.11_01.18440"/>
<evidence type="ECO:0000256" key="6">
    <source>
        <dbReference type="ARBA" id="ARBA00023136"/>
    </source>
</evidence>
<dbReference type="GO" id="GO:0098552">
    <property type="term" value="C:side of membrane"/>
    <property type="evidence" value="ECO:0007669"/>
    <property type="project" value="UniProtKB-KW"/>
</dbReference>
<feature type="chain" id="PRO_5002172020" evidence="10">
    <location>
        <begin position="19"/>
        <end position="500"/>
    </location>
</feature>
<dbReference type="Pfam" id="PF10659">
    <property type="entry name" value="Trypan_glycop_C"/>
    <property type="match status" value="1"/>
</dbReference>
<keyword evidence="6" id="KW-0472">Membrane</keyword>
<gene>
    <name evidence="13" type="primary">VSG</name>
</gene>
<keyword evidence="8" id="KW-0449">Lipoprotein</keyword>
<evidence type="ECO:0000256" key="5">
    <source>
        <dbReference type="ARBA" id="ARBA00022729"/>
    </source>
</evidence>
<feature type="region of interest" description="Disordered" evidence="9">
    <location>
        <begin position="433"/>
        <end position="453"/>
    </location>
</feature>
<dbReference type="GO" id="GO:0005886">
    <property type="term" value="C:plasma membrane"/>
    <property type="evidence" value="ECO:0007669"/>
    <property type="project" value="UniProtKB-SubCell"/>
</dbReference>
<evidence type="ECO:0000256" key="1">
    <source>
        <dbReference type="ARBA" id="ARBA00002523"/>
    </source>
</evidence>
<dbReference type="Gene3D" id="3.30.1680.40">
    <property type="match status" value="1"/>
</dbReference>
<dbReference type="InterPro" id="IPR025932">
    <property type="entry name" value="Trypano_VSG_B_N_dom"/>
</dbReference>
<protein>
    <submittedName>
        <fullName evidence="13">Variant surface glycoprotein</fullName>
    </submittedName>
</protein>
<comment type="function">
    <text evidence="1">VSG forms a coat on the surface of the parasite. The trypanosome evades the immune response of the host by expressing a series of antigenically distinct VSGs from an estimated 1000 VSG genes.</text>
</comment>
<dbReference type="AlphaFoldDB" id="A0A0C4K120"/>
<feature type="region of interest" description="Disordered" evidence="9">
    <location>
        <begin position="381"/>
        <end position="402"/>
    </location>
</feature>
<keyword evidence="5 10" id="KW-0732">Signal</keyword>
<keyword evidence="3" id="KW-1003">Cell membrane</keyword>
<keyword evidence="7" id="KW-0325">Glycoprotein</keyword>
<evidence type="ECO:0000256" key="8">
    <source>
        <dbReference type="ARBA" id="ARBA00023288"/>
    </source>
</evidence>
<comment type="subcellular location">
    <subcellularLocation>
        <location evidence="2">Cell membrane</location>
        <topology evidence="2">Lipid-anchor</topology>
        <topology evidence="2">GPI-anchor</topology>
    </subcellularLocation>
</comment>
<dbReference type="EMBL" id="KJ135627">
    <property type="protein sequence ID" value="AHJ79219.1"/>
    <property type="molecule type" value="mRNA"/>
</dbReference>
<evidence type="ECO:0000259" key="12">
    <source>
        <dbReference type="Pfam" id="PF13206"/>
    </source>
</evidence>
<feature type="domain" description="Trypanosome variant surface glycoprotein C-terminal" evidence="11">
    <location>
        <begin position="407"/>
        <end position="496"/>
    </location>
</feature>
<evidence type="ECO:0000256" key="4">
    <source>
        <dbReference type="ARBA" id="ARBA00022622"/>
    </source>
</evidence>
<keyword evidence="4" id="KW-0336">GPI-anchor</keyword>
<evidence type="ECO:0000313" key="13">
    <source>
        <dbReference type="EMBL" id="AHJ79219.1"/>
    </source>
</evidence>
<feature type="signal peptide" evidence="10">
    <location>
        <begin position="1"/>
        <end position="18"/>
    </location>
</feature>
<organism evidence="13">
    <name type="scientific">Trypanosoma evansi</name>
    <dbReference type="NCBI Taxonomy" id="5697"/>
    <lineage>
        <taxon>Eukaryota</taxon>
        <taxon>Discoba</taxon>
        <taxon>Euglenozoa</taxon>
        <taxon>Kinetoplastea</taxon>
        <taxon>Metakinetoplastina</taxon>
        <taxon>Trypanosomatida</taxon>
        <taxon>Trypanosomatidae</taxon>
        <taxon>Trypanosoma</taxon>
    </lineage>
</organism>
<reference evidence="13" key="1">
    <citation type="submission" date="2014-01" db="EMBL/GenBank/DDBJ databases">
        <title>Sequence analysis of variant surface glycoprotein (VSG) gene of Trypanosoma evansi.</title>
        <authorList>
            <person name="Jaideep"/>
            <person name="Bera B.C."/>
            <person name="Chaudhury A."/>
            <person name="Kumar R."/>
            <person name="Rochani A."/>
            <person name="Tatu U."/>
            <person name="Yadav S.C."/>
        </authorList>
    </citation>
    <scope>NUCLEOTIDE SEQUENCE</scope>
    <source>
        <strain evidence="13">NRCE</strain>
    </source>
</reference>
<dbReference type="InterPro" id="IPR019609">
    <property type="entry name" value="Variant_surf_glycoprt_trypan_C"/>
</dbReference>